<dbReference type="FunFam" id="3.30.300.30:FF:000033">
    <property type="entry name" value="Nonribosomal siderophore peptide synthase SidC"/>
    <property type="match status" value="1"/>
</dbReference>
<feature type="domain" description="Carrier" evidence="8">
    <location>
        <begin position="4849"/>
        <end position="4922"/>
    </location>
</feature>
<name>A0A6A5KFJ3_9PLEO</name>
<dbReference type="InterPro" id="IPR020845">
    <property type="entry name" value="AMP-binding_CS"/>
</dbReference>
<evidence type="ECO:0000259" key="8">
    <source>
        <dbReference type="PROSITE" id="PS50075"/>
    </source>
</evidence>
<dbReference type="NCBIfam" id="NF003417">
    <property type="entry name" value="PRK04813.1"/>
    <property type="match status" value="4"/>
</dbReference>
<feature type="domain" description="Carrier" evidence="8">
    <location>
        <begin position="1601"/>
        <end position="1678"/>
    </location>
</feature>
<gene>
    <name evidence="9" type="ORF">BDW02DRAFT_186271</name>
</gene>
<dbReference type="InterPro" id="IPR023213">
    <property type="entry name" value="CAT-like_dom_sf"/>
</dbReference>
<dbReference type="GO" id="GO:0031169">
    <property type="term" value="P:ferrichrome biosynthetic process"/>
    <property type="evidence" value="ECO:0007669"/>
    <property type="project" value="UniProtKB-ARBA"/>
</dbReference>
<dbReference type="FunFam" id="3.30.300.30:FF:000015">
    <property type="entry name" value="Nonribosomal peptide synthase SidD"/>
    <property type="match status" value="2"/>
</dbReference>
<dbReference type="Pfam" id="PF00550">
    <property type="entry name" value="PP-binding"/>
    <property type="match status" value="6"/>
</dbReference>
<dbReference type="InterPro" id="IPR001242">
    <property type="entry name" value="Condensation_dom"/>
</dbReference>
<dbReference type="GO" id="GO:0016874">
    <property type="term" value="F:ligase activity"/>
    <property type="evidence" value="ECO:0007669"/>
    <property type="project" value="UniProtKB-KW"/>
</dbReference>
<dbReference type="CDD" id="cd19542">
    <property type="entry name" value="CT_NRPS-like"/>
    <property type="match status" value="1"/>
</dbReference>
<evidence type="ECO:0000313" key="9">
    <source>
        <dbReference type="EMBL" id="KAF1837015.1"/>
    </source>
</evidence>
<dbReference type="Pfam" id="PF00668">
    <property type="entry name" value="Condensation"/>
    <property type="match status" value="6"/>
</dbReference>
<feature type="domain" description="Carrier" evidence="8">
    <location>
        <begin position="2656"/>
        <end position="2732"/>
    </location>
</feature>
<keyword evidence="4" id="KW-0597">Phosphoprotein</keyword>
<protein>
    <recommendedName>
        <fullName evidence="8">Carrier domain-containing protein</fullName>
    </recommendedName>
</protein>
<dbReference type="CDD" id="cd05918">
    <property type="entry name" value="A_NRPS_SidN3_like"/>
    <property type="match status" value="3"/>
</dbReference>
<dbReference type="SUPFAM" id="SSF47336">
    <property type="entry name" value="ACP-like"/>
    <property type="match status" value="6"/>
</dbReference>
<dbReference type="InterPro" id="IPR000873">
    <property type="entry name" value="AMP-dep_synth/lig_dom"/>
</dbReference>
<dbReference type="Pfam" id="PF00501">
    <property type="entry name" value="AMP-binding"/>
    <property type="match status" value="4"/>
</dbReference>
<sequence length="5391" mass="599363">MVQVVRGDRELSILNERPSILSGPRLLHELVRPLHHDATAIDFLEHGSKRRKFSYKKLHILSEFLASEITKVSAKLERASPIIPVFLPQSPELYVVLLAISKAGRAFCPISLETPTERLKFILEDVSADLLITTSSYEERIRAITSIQVLLADRELSYREERLTVGLPQTSTNDLAYVLYTSGSTGLPKAVGVSHRSVTQSLLSHDRHIPDFARFLQFAAPTFDVSIFEIFFPWFRGRTLVGCSRAQLLDDLPGMINNLEVDAAELTPTVVSSLLNGRSSVPGLRLLLTIGEMLTQHVVDEYGGNKNRESMLWAMYGPTEASIHCTLQPRFSTSFPIGTIGYPLDTVSAFIVATSSESLLSTGIEILPAGEVGELAIGGPLVAEGYLYRPDLTSASFVEHAVYGRLYRTGDRARMTENGTLECLGRVVTGQVKLRGQRVELGEIEQAVMRTDGCRAATVMVLQENLVAFCARSSKEISRAEIIKACKRWLPAFMVPSDICFVASMPQLPSGKIDKASLEERYLHRVQSNDTPISVTTRPDDHISGTVSRIIRRHTSQDLGTDSELAVAGVDSLQSIRIASALRQEGIGLSAIDVLSATTIGDLIATCSKYMSTNGFHNETKGVTLPSNHNDHPQLKQWHSDIACVLPCTPLQEALLAETIARPTAYCNWIEVELSISRTYDEIRDALRCLTEGTQILRTGFYTDSQSSGTFSQIIWKEILVSQIREVARFSKAYSIQSQDDLLRPLNIQVQMSFGLPRVLFQIHHALYDGWSFDLLLHDLDKHLRGEEAVKRPQFQDVARYYTAEKRSENHNRAKDYWASLLSDYIPITLPNYNGKLVHDAGVRRFLGRSVINPDTLFNRAREQAVNPQVFFQAATAYILSLYSGSDDVVLGNVTSGRTIPVTGVEDIIGPCIATVPFRMSFQEDLHVRDIIRKVQALNRDSLRHMDRPLRDIARAANIRPGTRLFDILFVWQQSMMSDSDSSLMARVVDSADDLEFKVTLEFEPRQDYIALRATFDSSTITDHQIEYLSRQIDEVVGLFLADTDCHVSQIKQCFTTSSLSIANPTPSRVSVEHGPSYAVEQWAIKEPTRKAVVFGCIVNGIMEVKDVATYGELNSRANRFARLLEKHGVGQDQLVAVLMKKSVDLYVSILAILKLGCGYLPLVPDTPIDRVRAILEDAQVGVCISESKISAGLLQSLSIDVVDFDLAELARYSCENVNTPYNGQHLAYAVFTSGSTGTPKGVLVTQENLMSNLQYLATVYPFSMESRLLQACSQAFDVSVFEIFFSWHVGICLCTARQDDLFRDFEAAINFLQVTHLSLTPTVAALVDPRNVPRVEFLVTAGEALTENVRRRWAGKGLYQGYGPSETTNICTVRALVTPEDLINNIGPPFHNTSALVLDPKSEAILPRGAMGELCFGGYQVFRGYLNRPELNAAKIIDLLGYGRIYRSGDMGILLPDGSILSAGRSDDQVKIRGQRVELGEITSVVLDSEAVQDCVTLLLTRSNNTTTLVNFWVPATTTAETFHRLEPGEFETELIGLFDLLSRRLPTYMVPAHLVPISRLPITAQAKINKSLLQSLFYTLPEDTLLHTMQSKNTHGSPELLSQWEKDVAQILARVLVISPDAPKRTSSFFSLGLDSVSAIRLCNELRTAKLGDFAVSEVLKNPSIAHLVSIKGVLSARQQSVRTSVSDLANMFKPDQVSRILTKYKQRDLRVARILPCTPLQEAMLSSGQSSSSLAYCNVMVFDIKGDVSRLKKCWESMVQRHEILRTSFASTEDPSYAFAQVVLQDHGIVWHQQDLEGNLQSRTSVIISDLLACNKPPVYFALAPVIGSTKLLFCCHHALYDGIAVSTLLSEIQDSYFGCELAPPVYYDVYLQHILDQNQNKANKYWTALFEDFEPSFFPDLTGKISKSHSGLASSSRGLELPLSEILRASRSSSVSLLSIVQATWTKLLHFYTGESDICFGNVVSGRSIPGDDLARLVAPCFNTLPVRVKFDFQRSNSVLMGLTHALNIESLAYQFASLRRIQNMALKESGRLFDTLVILQQPTPALNSSIWTLERDLGDMDLPMVCELVQDQTEDVLRLVLHYDTSLLSEAEALLVTDMFDTCLSSMIRHPEASANDTSGFPARMRAVSNMDFEPFDTDGDFLHSGFERIATLYPDRIALDFLHPDGNRTTWSFKTLNERSNDIAHALIDQGAKPEDIVPIHMLKSPQFYASILGVLKAGAAFAPVHPDLPEARRELMLRELNSKLVLWASDTPLLAVFTATMINVDTIQRSPGINPTIGGLQNSNLAYCLFTSGSTGVPKAVSMEHRAPLQTIESSRAVVPWRTSSRLLQYAAVTFDMCYYDCFLAWTFGFALCAAEQNELLDDLAKTINDLQVDLLDLTPSVAVSVKRSEVPSVKWLYCIGEAMSPGIAKEWVDACVNSYGPTEAAFCTTICPVSEAVSTSVIGRPFPTTSFAVFSSQEESPLPILGIGELHIGGAQLARGYYGKSELTRERFVTKCNQRFYKSGDMVRMLSDGNFEFIGRADDQVKIRGLRVELGEINHVLQNCCPDVASVSTQIFKKDPAAKEQLVVFLVLRQRIEQCDHVELRRKLKLIASSRLPVYMVPQFFLFVEHIPISMAGKIDKNALAKIFHDSASGESLENGIDARAAGHQWTELESQIRKTLAQLSNTPLDKISATTSIYQLGLDSISAVQIAVALRTHGHAVNATDVMKHTTCIDLAEYMSQAATTRQLTTRRFDFNAFEHKYKTHILSDGNIHEDDIVAIRPCTPLQQGMISQFLAKEGSVYMNYLRLQLGSDVNLDKLKGAWTVTMKHHGMLRTGFAQVKDALHPFAMIEYTPKAVNLPWSVAPQDGPFRTADEWLREVQGSALSTLQSPPWQLRIINNGHTYLDMAIFHALFDAYSLQSILTDVAEAYRNQSLQTCGPLDTVISHIIHSSEQCNKRREAIWTGFGKKANPCRFPNLASLRYDPMPPATCTRPSAKSLSDLDNGCREANITLQAAGIASWLSLLAAYTGEASVTCGVVLSGRTFEATESAVFPCINTVPFACTMSNNKSEMLDTIVALNADIQQQQFTPLKNIQRLMGFPNEALFDTIFAYQKLPGASNTSDIWGVVDEKATIEYPVSIELEPKAGHLEYRLTFLPHIIPMEQASLILDQLDHLMESFIFHSKDIAAAPRFPGQLYSITPAKECELPSDTKLLHELVENTAKQYPQRTALEFVCTKNDGSRSVKQWTYSELDAEGNRVARLLADHSAQPGNLVGVCFDKCPEASFAMLGVLKAGCAFVAIDPGAPAARQSFIVKDSQAQFVLSMSTQSAQFAAKIEIPTLNLDEVEWHSLSPSKPLCNVEINPQDRSYCLYTSGTTGTPKGCELTHENAVQALLAFQRLFAGHWGADSRWLQFASFHFDVSVLEQYWSWSVGICVVSALRDLIFEDLAQSIRDLRITHIDLTPSLAQTLHPDDVPGLCKGVFITGGESLKQEILDVWGPKGVIYNGYGPTEATIGCTMYPRVPAKGKPSNIGPQFDNVGSLVLHPGSDTPVLRGGVGELCVSGKLIGRGYLNRPELTAERFPYLERFGERVYRTGDLVRVLHDGTFDFLGRADDQVKLRGQRLEVGEINSVIKQSGEGISDVATLVLKHPKQQKEQLVAFLVCGKNVKARPDVSLGNVNGLTKAKEACHERLPPYMVPTHFIPLTAVPLNVNNKADARKLKELYHGLSTSDLQRLSATSSDENQNCSKQAQDLRHVVSQVLDVSEDAVGQHTSFFELGMDSISVIGVSRAIKQAGFKECTASMVMRCPTVRRLSKALTTKSPVEDDPGSIIAAQQYIHAVQHRYRRTVIQSLSVEPAIIEALAPCTPLQQGMIVRSLESDDGLYFNTFQFRLQPDINEKKLQATWEKIYGSIQILRTVFVSTDEGYVQAVLHEISLNGMIQTATNDQSLHLHLRKLRQDWLELNRTELRHPFQVHMVSTPTQKWMIVHIFHGLYDGNSIGMVFRAVWDGYNGKIRDSFDPAFHSALAHGPLRVGEGAKKFWQNHLSGTTPKQLPRLIEEPSNKSVIVTREMHALTAFNSVRRHLNVTSQAIAQACWFGVLQEHIKGAVSTGLVVSGRSIDLEGADRIIGPMFNTITYHYQLRRGESWASIIKRVHEFNVAAHPYQHTPLRDIMKWCNRTPSQPLFDNLFVYQIGQEDEEWAKNDAWEILDGDTVADYPLAFEVEQKLDDGFKLTLVTQGHIMDENLANDLLDRFESTLQQVLRNPSTTLELSVETTAATEEDTAVLIQAIGDTNSISDFEWTENATKVRKEVANLSGIEPSQINEVTSIFQLGLDSIDAIKLSSRLKKRGVNISVSGIMRGLTITRMVQNIATKDTQAEEFLLRSDFVMHKKKLKSYVEQTALDVSGFQDIFPLTPLQEAMVAEMVASEYSRYYNHDVLKLDLCTDITKLREAWTEVAKASPILRTGFVEVKDPELDDSFAQIVYEEPHEIWSEIDLEDPPEFPQIFKMLRADAIQTSLSTPPFRLTLVKSPGQSYLTLSIAHALYDGWSLGLLHFDVHRAYHDEYASRPDYESTLAEIVAASGSDAMHFWQDYLSNAKLSAFPRRRDISSATSKLVHRLQQDSAVGVTDIQSFAKKSNVSLQTIGQTVFALVSASYTRSLDITFGSVLSGRDDNDRSQLLFPTMNTVAIRSILHGTGLEMLRYVQDNFTSIKQWQHYPLRKALSQAGVDGRLFESFFIYQKSLEEVQDQKEKLYASFEGHSDVEYPVCVEMEVMNHTLVWRCAVKEEVFDEKGAKELLDRMDAVLKHILNGPEAPIIEVTPQGTFVCGLPAFQQDPIRIANEHEDTDEEHVGQRTSTMETARKIREVLAVVSKMPQEEITGDMTIFHMGLDSISAIKVSSLLGKQGIVLSVGEMLQAGTVERMAKVVDARAAPSADDRDDDYSIIQEALKSLDRADILKRAGIDEDSVAEVLPVTAGQLYMLSMSLNTKGTNFYPEFTYKIHGDVTFGVLQKSWKALITANPILRTVFVPTSVDRIPYLQAVLKDVEGSFTDTTTRTELGLHDFLQNLRVQQPWTHVFVSNAAGAWTLKLNIHHALYDGVSLPLLMHQFQELCNGLAGPPPGENSLLKFIASGYTTSALTQRNSFWAKYLHGITQHGLSQPPTANTAKTEIFRPALLQTSTLEATARRHGVSTQAFFLAAYARLYATMTHTESTKDVVIGIYLANRSLPIEGLASSPIPTVNLLPLRIASPLKHTIVDAATQIQSDLSTIGDTVNASASLYEIESWTGVRIDTFVNFLSLPDTDTKRGSVVNTENIRIVPMEQWEHPVSRVSEMKRDSWHLPSELVHERVNEVYLNAIDVEATIRDGALEVGVFASTEMLGLRDGERLVEDIRKEIMGVL</sequence>
<evidence type="ECO:0000313" key="10">
    <source>
        <dbReference type="Proteomes" id="UP000800040"/>
    </source>
</evidence>
<dbReference type="Gene3D" id="1.10.1200.10">
    <property type="entry name" value="ACP-like"/>
    <property type="match status" value="5"/>
</dbReference>
<evidence type="ECO:0000256" key="6">
    <source>
        <dbReference type="ARBA" id="ARBA00022737"/>
    </source>
</evidence>
<dbReference type="PROSITE" id="PS00012">
    <property type="entry name" value="PHOSPHOPANTETHEINE"/>
    <property type="match status" value="5"/>
</dbReference>
<keyword evidence="6" id="KW-0677">Repeat</keyword>
<keyword evidence="3" id="KW-0596">Phosphopantetheine</keyword>
<dbReference type="Gene3D" id="3.40.50.12780">
    <property type="entry name" value="N-terminal domain of ligase-like"/>
    <property type="match status" value="4"/>
</dbReference>
<dbReference type="InterPro" id="IPR036736">
    <property type="entry name" value="ACP-like_sf"/>
</dbReference>
<dbReference type="GO" id="GO:0043041">
    <property type="term" value="P:amino acid activation for nonribosomal peptide biosynthetic process"/>
    <property type="evidence" value="ECO:0007669"/>
    <property type="project" value="TreeGrafter"/>
</dbReference>
<dbReference type="SUPFAM" id="SSF56801">
    <property type="entry name" value="Acetyl-CoA synthetase-like"/>
    <property type="match status" value="4"/>
</dbReference>
<dbReference type="InterPro" id="IPR009081">
    <property type="entry name" value="PP-bd_ACP"/>
</dbReference>
<keyword evidence="10" id="KW-1185">Reference proteome</keyword>
<organism evidence="9 10">
    <name type="scientific">Decorospora gaudefroyi</name>
    <dbReference type="NCBI Taxonomy" id="184978"/>
    <lineage>
        <taxon>Eukaryota</taxon>
        <taxon>Fungi</taxon>
        <taxon>Dikarya</taxon>
        <taxon>Ascomycota</taxon>
        <taxon>Pezizomycotina</taxon>
        <taxon>Dothideomycetes</taxon>
        <taxon>Pleosporomycetidae</taxon>
        <taxon>Pleosporales</taxon>
        <taxon>Pleosporineae</taxon>
        <taxon>Pleosporaceae</taxon>
        <taxon>Decorospora</taxon>
    </lineage>
</organism>
<dbReference type="Gene3D" id="3.30.559.10">
    <property type="entry name" value="Chloramphenicol acetyltransferase-like domain"/>
    <property type="match status" value="6"/>
</dbReference>
<dbReference type="Gene3D" id="3.30.300.30">
    <property type="match status" value="4"/>
</dbReference>
<dbReference type="PANTHER" id="PTHR45527:SF1">
    <property type="entry name" value="FATTY ACID SYNTHASE"/>
    <property type="match status" value="1"/>
</dbReference>
<dbReference type="GO" id="GO:0031177">
    <property type="term" value="F:phosphopantetheine binding"/>
    <property type="evidence" value="ECO:0007669"/>
    <property type="project" value="InterPro"/>
</dbReference>
<accession>A0A6A5KFJ3</accession>
<evidence type="ECO:0000256" key="5">
    <source>
        <dbReference type="ARBA" id="ARBA00022598"/>
    </source>
</evidence>
<dbReference type="InterPro" id="IPR020806">
    <property type="entry name" value="PKS_PP-bd"/>
</dbReference>
<dbReference type="PANTHER" id="PTHR45527">
    <property type="entry name" value="NONRIBOSOMAL PEPTIDE SYNTHETASE"/>
    <property type="match status" value="1"/>
</dbReference>
<evidence type="ECO:0000256" key="1">
    <source>
        <dbReference type="ARBA" id="ARBA00004924"/>
    </source>
</evidence>
<dbReference type="FunFam" id="3.40.50.980:FF:000001">
    <property type="entry name" value="Non-ribosomal peptide synthetase"/>
    <property type="match status" value="2"/>
</dbReference>
<feature type="domain" description="Carrier" evidence="8">
    <location>
        <begin position="4289"/>
        <end position="4365"/>
    </location>
</feature>
<dbReference type="SUPFAM" id="SSF52777">
    <property type="entry name" value="CoA-dependent acyltransferases"/>
    <property type="match status" value="12"/>
</dbReference>
<dbReference type="Proteomes" id="UP000800040">
    <property type="component" value="Unassembled WGS sequence"/>
</dbReference>
<evidence type="ECO:0000256" key="7">
    <source>
        <dbReference type="ARBA" id="ARBA00029454"/>
    </source>
</evidence>
<keyword evidence="5" id="KW-0436">Ligase</keyword>
<dbReference type="SMART" id="SM01294">
    <property type="entry name" value="PKS_PP_betabranch"/>
    <property type="match status" value="1"/>
</dbReference>
<feature type="domain" description="Carrier" evidence="8">
    <location>
        <begin position="3734"/>
        <end position="3811"/>
    </location>
</feature>
<evidence type="ECO:0000256" key="3">
    <source>
        <dbReference type="ARBA" id="ARBA00022450"/>
    </source>
</evidence>
<reference evidence="9" key="1">
    <citation type="submission" date="2020-01" db="EMBL/GenBank/DDBJ databases">
        <authorList>
            <consortium name="DOE Joint Genome Institute"/>
            <person name="Haridas S."/>
            <person name="Albert R."/>
            <person name="Binder M."/>
            <person name="Bloem J."/>
            <person name="Labutti K."/>
            <person name="Salamov A."/>
            <person name="Andreopoulos B."/>
            <person name="Baker S.E."/>
            <person name="Barry K."/>
            <person name="Bills G."/>
            <person name="Bluhm B.H."/>
            <person name="Cannon C."/>
            <person name="Castanera R."/>
            <person name="Culley D.E."/>
            <person name="Daum C."/>
            <person name="Ezra D."/>
            <person name="Gonzalez J.B."/>
            <person name="Henrissat B."/>
            <person name="Kuo A."/>
            <person name="Liang C."/>
            <person name="Lipzen A."/>
            <person name="Lutzoni F."/>
            <person name="Magnuson J."/>
            <person name="Mondo S."/>
            <person name="Nolan M."/>
            <person name="Ohm R."/>
            <person name="Pangilinan J."/>
            <person name="Park H.-J."/>
            <person name="Ramirez L."/>
            <person name="Alfaro M."/>
            <person name="Sun H."/>
            <person name="Tritt A."/>
            <person name="Yoshinaga Y."/>
            <person name="Zwiers L.-H."/>
            <person name="Turgeon B.G."/>
            <person name="Goodwin S.B."/>
            <person name="Spatafora J.W."/>
            <person name="Crous P.W."/>
            <person name="Grigoriev I.V."/>
        </authorList>
    </citation>
    <scope>NUCLEOTIDE SEQUENCE</scope>
    <source>
        <strain evidence="9">P77</strain>
    </source>
</reference>
<dbReference type="NCBIfam" id="TIGR01733">
    <property type="entry name" value="AA-adenyl-dom"/>
    <property type="match status" value="3"/>
</dbReference>
<proteinExistence type="inferred from homology"/>
<dbReference type="GO" id="GO:0010106">
    <property type="term" value="P:cellular response to iron ion starvation"/>
    <property type="evidence" value="ECO:0007669"/>
    <property type="project" value="UniProtKB-ARBA"/>
</dbReference>
<evidence type="ECO:0000256" key="4">
    <source>
        <dbReference type="ARBA" id="ARBA00022553"/>
    </source>
</evidence>
<evidence type="ECO:0000256" key="2">
    <source>
        <dbReference type="ARBA" id="ARBA00006432"/>
    </source>
</evidence>
<dbReference type="Gene3D" id="3.30.559.30">
    <property type="entry name" value="Nonribosomal peptide synthetase, condensation domain"/>
    <property type="match status" value="6"/>
</dbReference>
<dbReference type="FunFam" id="3.40.50.12780:FF:000024">
    <property type="entry name" value="Nonribosomal siderophore peptide synthase SidC"/>
    <property type="match status" value="2"/>
</dbReference>
<dbReference type="PROSITE" id="PS00455">
    <property type="entry name" value="AMP_BINDING"/>
    <property type="match status" value="1"/>
</dbReference>
<comment type="similarity">
    <text evidence="7">Belongs to the NRP synthetase family.</text>
</comment>
<dbReference type="InterPro" id="IPR042099">
    <property type="entry name" value="ANL_N_sf"/>
</dbReference>
<dbReference type="PROSITE" id="PS50075">
    <property type="entry name" value="CARRIER"/>
    <property type="match status" value="5"/>
</dbReference>
<comment type="similarity">
    <text evidence="2">Belongs to the ATP-dependent AMP-binding enzyme family.</text>
</comment>
<dbReference type="SMART" id="SM00823">
    <property type="entry name" value="PKS_PP"/>
    <property type="match status" value="6"/>
</dbReference>
<dbReference type="EMBL" id="ML975266">
    <property type="protein sequence ID" value="KAF1837015.1"/>
    <property type="molecule type" value="Genomic_DNA"/>
</dbReference>
<dbReference type="InterPro" id="IPR010071">
    <property type="entry name" value="AA_adenyl_dom"/>
</dbReference>
<dbReference type="InterPro" id="IPR006162">
    <property type="entry name" value="Ppantetheine_attach_site"/>
</dbReference>
<dbReference type="OrthoDB" id="416786at2759"/>
<dbReference type="GO" id="GO:0005737">
    <property type="term" value="C:cytoplasm"/>
    <property type="evidence" value="ECO:0007669"/>
    <property type="project" value="TreeGrafter"/>
</dbReference>
<dbReference type="InterPro" id="IPR045851">
    <property type="entry name" value="AMP-bd_C_sf"/>
</dbReference>
<comment type="pathway">
    <text evidence="1">Siderophore biosynthesis.</text>
</comment>
<dbReference type="FunFam" id="3.30.559.30:FF:000030">
    <property type="entry name" value="Hydroxamate-type ferrichrome siderophore peptide synthetase"/>
    <property type="match status" value="1"/>
</dbReference>